<proteinExistence type="predicted"/>
<reference evidence="1" key="1">
    <citation type="submission" date="2023-03" db="EMBL/GenBank/DDBJ databases">
        <title>Massive genome expansion in bonnet fungi (Mycena s.s.) driven by repeated elements and novel gene families across ecological guilds.</title>
        <authorList>
            <consortium name="Lawrence Berkeley National Laboratory"/>
            <person name="Harder C.B."/>
            <person name="Miyauchi S."/>
            <person name="Viragh M."/>
            <person name="Kuo A."/>
            <person name="Thoen E."/>
            <person name="Andreopoulos B."/>
            <person name="Lu D."/>
            <person name="Skrede I."/>
            <person name="Drula E."/>
            <person name="Henrissat B."/>
            <person name="Morin E."/>
            <person name="Kohler A."/>
            <person name="Barry K."/>
            <person name="LaButti K."/>
            <person name="Morin E."/>
            <person name="Salamov A."/>
            <person name="Lipzen A."/>
            <person name="Mereny Z."/>
            <person name="Hegedus B."/>
            <person name="Baldrian P."/>
            <person name="Stursova M."/>
            <person name="Weitz H."/>
            <person name="Taylor A."/>
            <person name="Grigoriev I.V."/>
            <person name="Nagy L.G."/>
            <person name="Martin F."/>
            <person name="Kauserud H."/>
        </authorList>
    </citation>
    <scope>NUCLEOTIDE SEQUENCE</scope>
    <source>
        <strain evidence="1">9144</strain>
    </source>
</reference>
<keyword evidence="2" id="KW-1185">Reference proteome</keyword>
<dbReference type="Proteomes" id="UP001219525">
    <property type="component" value="Unassembled WGS sequence"/>
</dbReference>
<dbReference type="InterPro" id="IPR032675">
    <property type="entry name" value="LRR_dom_sf"/>
</dbReference>
<evidence type="ECO:0000313" key="1">
    <source>
        <dbReference type="EMBL" id="KAJ7217143.1"/>
    </source>
</evidence>
<dbReference type="EMBL" id="JARJCW010000014">
    <property type="protein sequence ID" value="KAJ7217143.1"/>
    <property type="molecule type" value="Genomic_DNA"/>
</dbReference>
<comment type="caution">
    <text evidence="1">The sequence shown here is derived from an EMBL/GenBank/DDBJ whole genome shotgun (WGS) entry which is preliminary data.</text>
</comment>
<dbReference type="Gene3D" id="3.80.10.10">
    <property type="entry name" value="Ribonuclease Inhibitor"/>
    <property type="match status" value="1"/>
</dbReference>
<organism evidence="1 2">
    <name type="scientific">Mycena pura</name>
    <dbReference type="NCBI Taxonomy" id="153505"/>
    <lineage>
        <taxon>Eukaryota</taxon>
        <taxon>Fungi</taxon>
        <taxon>Dikarya</taxon>
        <taxon>Basidiomycota</taxon>
        <taxon>Agaricomycotina</taxon>
        <taxon>Agaricomycetes</taxon>
        <taxon>Agaricomycetidae</taxon>
        <taxon>Agaricales</taxon>
        <taxon>Marasmiineae</taxon>
        <taxon>Mycenaceae</taxon>
        <taxon>Mycena</taxon>
    </lineage>
</organism>
<accession>A0AAD6VNK8</accession>
<evidence type="ECO:0000313" key="2">
    <source>
        <dbReference type="Proteomes" id="UP001219525"/>
    </source>
</evidence>
<sequence length="353" mass="39435">MAALEAQMTSLRAQKKQVLNDLKSHNLKSPVLTVPNEVTIEIFLHVVSLMRKEWQPYSGHSLLKLGSVCQTWRAVTLSTRTLWNNRVKIYCDCIGDAAKLLELCLPRAGGLPLDLDIGLPTDPSSADTIMSTLCQYGSQWQHIHLSQPGRTAWTPRLNFTIDCFPKSLPVLESFSLSKLPVDIFISSLRQAPQLRELILQTCSEAILDLPVNWLTTLVLFDFSIPQLLVLLPYALNLEYLELGPAVEDEQGQKAATPFILLPRLRTFRCNNDLTAMVLQRLTLPALERLWLEELSDAGINAIQSCVAQSNSTIGTLYVDGLRAEYNCLRGFSTIRRVFPAGGCLKHWIASPPL</sequence>
<dbReference type="AlphaFoldDB" id="A0AAD6VNK8"/>
<name>A0AAD6VNK8_9AGAR</name>
<dbReference type="SUPFAM" id="SSF52047">
    <property type="entry name" value="RNI-like"/>
    <property type="match status" value="1"/>
</dbReference>
<evidence type="ECO:0008006" key="3">
    <source>
        <dbReference type="Google" id="ProtNLM"/>
    </source>
</evidence>
<protein>
    <recommendedName>
        <fullName evidence="3">F-box domain-containing protein</fullName>
    </recommendedName>
</protein>
<gene>
    <name evidence="1" type="ORF">GGX14DRAFT_602192</name>
</gene>